<gene>
    <name evidence="1" type="ORF">LMG9964_05536</name>
</gene>
<name>A0A6J5KD01_9BURK</name>
<evidence type="ECO:0000313" key="1">
    <source>
        <dbReference type="EMBL" id="CAB4051856.1"/>
    </source>
</evidence>
<evidence type="ECO:0000313" key="2">
    <source>
        <dbReference type="Proteomes" id="UP000494102"/>
    </source>
</evidence>
<dbReference type="RefSeq" id="WP_015004634.1">
    <property type="nucleotide sequence ID" value="NZ_CADILN010000010.1"/>
</dbReference>
<sequence>MHLVERDHPDTVRRYLSAEEAVAVRRFCGEGQEVRPEGVRLVEAVLEEMHDGRHVRLWLECDCVGAGASRPRLTARVREEGPRHFVRMHQYGEHRCALALFRQTPESENVGLDDDPARPGQHHPLRPVSDALDYLDNLHEGAARPGGSSGPNGAFGESGRRLPRLGRILHTLLEDADFARLHVDALQEKSRSWERFEAYAAGQALSPELTLSQILYFKPWIPLNEKMREVDALAWPEKKARSALLLFVADEIRAGGAIKKTSMGECVVRPENGIRAGGRDQRLTQPPYWVLTVVDRDRDGNARFREAFAQHAHSFARPVPLDSRYERITLKLLFRLMEWVKKHGVEVTLSKPLFDREVRQIDKPSLWCRPDFELTFRSAGAVGVAPRLHRLVIETMGADDPDYLARKSRTHEIMERRGILIEHQVADDDTQQERDDAFFRKVAAKVLYLAGVPQAKSD</sequence>
<accession>A0A6J5KD01</accession>
<dbReference type="AlphaFoldDB" id="A0A6J5KD01"/>
<protein>
    <submittedName>
        <fullName evidence="1">Uncharacterized protein</fullName>
    </submittedName>
</protein>
<organism evidence="1 2">
    <name type="scientific">Paraburkholderia phenoliruptrix</name>
    <dbReference type="NCBI Taxonomy" id="252970"/>
    <lineage>
        <taxon>Bacteria</taxon>
        <taxon>Pseudomonadati</taxon>
        <taxon>Pseudomonadota</taxon>
        <taxon>Betaproteobacteria</taxon>
        <taxon>Burkholderiales</taxon>
        <taxon>Burkholderiaceae</taxon>
        <taxon>Paraburkholderia</taxon>
    </lineage>
</organism>
<proteinExistence type="predicted"/>
<reference evidence="1 2" key="1">
    <citation type="submission" date="2020-04" db="EMBL/GenBank/DDBJ databases">
        <authorList>
            <person name="De Canck E."/>
        </authorList>
    </citation>
    <scope>NUCLEOTIDE SEQUENCE [LARGE SCALE GENOMIC DNA]</scope>
    <source>
        <strain evidence="1 2">LMG 9964</strain>
    </source>
</reference>
<dbReference type="EMBL" id="CADILN010000010">
    <property type="protein sequence ID" value="CAB4051856.1"/>
    <property type="molecule type" value="Genomic_DNA"/>
</dbReference>
<dbReference type="Proteomes" id="UP000494102">
    <property type="component" value="Unassembled WGS sequence"/>
</dbReference>
<dbReference type="GeneID" id="27801718"/>